<organism evidence="9 10">
    <name type="scientific">Escherichia coli</name>
    <dbReference type="NCBI Taxonomy" id="562"/>
    <lineage>
        <taxon>Bacteria</taxon>
        <taxon>Pseudomonadati</taxon>
        <taxon>Pseudomonadota</taxon>
        <taxon>Gammaproteobacteria</taxon>
        <taxon>Enterobacterales</taxon>
        <taxon>Enterobacteriaceae</taxon>
        <taxon>Escherichia</taxon>
    </lineage>
</organism>
<dbReference type="GO" id="GO:0033202">
    <property type="term" value="C:DNA helicase complex"/>
    <property type="evidence" value="ECO:0007669"/>
    <property type="project" value="TreeGrafter"/>
</dbReference>
<gene>
    <name evidence="9" type="primary">uvrD_2</name>
    <name evidence="9" type="ORF">NCTC10764_03252</name>
</gene>
<dbReference type="InterPro" id="IPR014016">
    <property type="entry name" value="UvrD-like_ATP-bd"/>
</dbReference>
<dbReference type="Pfam" id="PF00580">
    <property type="entry name" value="UvrD-helicase"/>
    <property type="match status" value="1"/>
</dbReference>
<proteinExistence type="predicted"/>
<dbReference type="CDD" id="cd17932">
    <property type="entry name" value="DEXQc_UvrD"/>
    <property type="match status" value="1"/>
</dbReference>
<protein>
    <recommendedName>
        <fullName evidence="5">DNA 3'-5' helicase II</fullName>
    </recommendedName>
</protein>
<feature type="region of interest" description="Disordered" evidence="7">
    <location>
        <begin position="116"/>
        <end position="151"/>
    </location>
</feature>
<accession>A0A376JTC9</accession>
<dbReference type="PROSITE" id="PS51198">
    <property type="entry name" value="UVRD_HELICASE_ATP_BIND"/>
    <property type="match status" value="1"/>
</dbReference>
<dbReference type="PANTHER" id="PTHR11070">
    <property type="entry name" value="UVRD / RECB / PCRA DNA HELICASE FAMILY MEMBER"/>
    <property type="match status" value="1"/>
</dbReference>
<dbReference type="GO" id="GO:0005829">
    <property type="term" value="C:cytosol"/>
    <property type="evidence" value="ECO:0007669"/>
    <property type="project" value="TreeGrafter"/>
</dbReference>
<keyword evidence="1 6" id="KW-0547">Nucleotide-binding</keyword>
<feature type="binding site" evidence="6">
    <location>
        <begin position="29"/>
        <end position="36"/>
    </location>
    <ligand>
        <name>ATP</name>
        <dbReference type="ChEBI" id="CHEBI:30616"/>
    </ligand>
</feature>
<dbReference type="InterPro" id="IPR027417">
    <property type="entry name" value="P-loop_NTPase"/>
</dbReference>
<reference evidence="9 10" key="1">
    <citation type="submission" date="2018-06" db="EMBL/GenBank/DDBJ databases">
        <authorList>
            <consortium name="Pathogen Informatics"/>
            <person name="Doyle S."/>
        </authorList>
    </citation>
    <scope>NUCLEOTIDE SEQUENCE [LARGE SCALE GENOMIC DNA]</scope>
    <source>
        <strain evidence="9 10">NCTC10764</strain>
    </source>
</reference>
<sequence>MDVSYLLDSLNDKQREAVAAPRSNLLVLAGAGSGKTRVLVHRIAWLMSVENCSPYSIMAVTFTNKAAAEMRHRIGQLMGTSQGGMWVGTFHGLAHRLLRAHHMDANLPQDFQILDSEDQLTPAQTPNQGDEPRREAVAAAPGNVVHQQPER</sequence>
<keyword evidence="2 6" id="KW-0378">Hydrolase</keyword>
<dbReference type="GO" id="GO:0000725">
    <property type="term" value="P:recombinational repair"/>
    <property type="evidence" value="ECO:0007669"/>
    <property type="project" value="TreeGrafter"/>
</dbReference>
<dbReference type="PANTHER" id="PTHR11070:SF2">
    <property type="entry name" value="ATP-DEPENDENT DNA HELICASE SRS2"/>
    <property type="match status" value="1"/>
</dbReference>
<feature type="compositionally biased region" description="Polar residues" evidence="7">
    <location>
        <begin position="119"/>
        <end position="128"/>
    </location>
</feature>
<keyword evidence="4 6" id="KW-0067">ATP-binding</keyword>
<evidence type="ECO:0000256" key="7">
    <source>
        <dbReference type="SAM" id="MobiDB-lite"/>
    </source>
</evidence>
<dbReference type="EMBL" id="UFZL01000002">
    <property type="protein sequence ID" value="STE72548.1"/>
    <property type="molecule type" value="Genomic_DNA"/>
</dbReference>
<evidence type="ECO:0000259" key="8">
    <source>
        <dbReference type="PROSITE" id="PS51198"/>
    </source>
</evidence>
<evidence type="ECO:0000313" key="10">
    <source>
        <dbReference type="Proteomes" id="UP000255201"/>
    </source>
</evidence>
<dbReference type="AlphaFoldDB" id="A0A376JTC9"/>
<evidence type="ECO:0000256" key="2">
    <source>
        <dbReference type="ARBA" id="ARBA00022801"/>
    </source>
</evidence>
<evidence type="ECO:0000256" key="5">
    <source>
        <dbReference type="ARBA" id="ARBA00034923"/>
    </source>
</evidence>
<evidence type="ECO:0000256" key="4">
    <source>
        <dbReference type="ARBA" id="ARBA00022840"/>
    </source>
</evidence>
<dbReference type="GO" id="GO:0043138">
    <property type="term" value="F:3'-5' DNA helicase activity"/>
    <property type="evidence" value="ECO:0007669"/>
    <property type="project" value="TreeGrafter"/>
</dbReference>
<dbReference type="GO" id="GO:0016787">
    <property type="term" value="F:hydrolase activity"/>
    <property type="evidence" value="ECO:0007669"/>
    <property type="project" value="UniProtKB-UniRule"/>
</dbReference>
<dbReference type="InterPro" id="IPR000212">
    <property type="entry name" value="DNA_helicase_UvrD/REP"/>
</dbReference>
<evidence type="ECO:0000256" key="1">
    <source>
        <dbReference type="ARBA" id="ARBA00022741"/>
    </source>
</evidence>
<dbReference type="Proteomes" id="UP000255201">
    <property type="component" value="Unassembled WGS sequence"/>
</dbReference>
<evidence type="ECO:0000313" key="9">
    <source>
        <dbReference type="EMBL" id="STE72548.1"/>
    </source>
</evidence>
<dbReference type="GO" id="GO:0005524">
    <property type="term" value="F:ATP binding"/>
    <property type="evidence" value="ECO:0007669"/>
    <property type="project" value="UniProtKB-UniRule"/>
</dbReference>
<evidence type="ECO:0000256" key="3">
    <source>
        <dbReference type="ARBA" id="ARBA00022806"/>
    </source>
</evidence>
<dbReference type="Gene3D" id="3.40.50.300">
    <property type="entry name" value="P-loop containing nucleotide triphosphate hydrolases"/>
    <property type="match status" value="1"/>
</dbReference>
<feature type="domain" description="UvrD-like helicase ATP-binding" evidence="8">
    <location>
        <begin position="8"/>
        <end position="151"/>
    </location>
</feature>
<dbReference type="SUPFAM" id="SSF52540">
    <property type="entry name" value="P-loop containing nucleoside triphosphate hydrolases"/>
    <property type="match status" value="1"/>
</dbReference>
<keyword evidence="3 6" id="KW-0347">Helicase</keyword>
<name>A0A376JTC9_ECOLX</name>
<evidence type="ECO:0000256" key="6">
    <source>
        <dbReference type="PROSITE-ProRule" id="PRU00560"/>
    </source>
</evidence>
<dbReference type="GO" id="GO:0003677">
    <property type="term" value="F:DNA binding"/>
    <property type="evidence" value="ECO:0007669"/>
    <property type="project" value="InterPro"/>
</dbReference>